<dbReference type="GO" id="GO:0009103">
    <property type="term" value="P:lipopolysaccharide biosynthetic process"/>
    <property type="evidence" value="ECO:0007669"/>
    <property type="project" value="UniProtKB-ARBA"/>
</dbReference>
<dbReference type="GO" id="GO:0005886">
    <property type="term" value="C:plasma membrane"/>
    <property type="evidence" value="ECO:0007669"/>
    <property type="project" value="UniProtKB-SubCell"/>
</dbReference>
<feature type="transmembrane region" description="Helical" evidence="8">
    <location>
        <begin position="365"/>
        <end position="384"/>
    </location>
</feature>
<dbReference type="Pfam" id="PF13231">
    <property type="entry name" value="PMT_2"/>
    <property type="match status" value="1"/>
</dbReference>
<dbReference type="AlphaFoldDB" id="A0A4R9KAU6"/>
<accession>A0A4R9KAU6</accession>
<comment type="subcellular location">
    <subcellularLocation>
        <location evidence="1">Cell membrane</location>
        <topology evidence="1">Multi-pass membrane protein</topology>
    </subcellularLocation>
</comment>
<dbReference type="EMBL" id="RQGD01000008">
    <property type="protein sequence ID" value="TGL62955.1"/>
    <property type="molecule type" value="Genomic_DNA"/>
</dbReference>
<feature type="transmembrane region" description="Helical" evidence="8">
    <location>
        <begin position="111"/>
        <end position="129"/>
    </location>
</feature>
<dbReference type="OrthoDB" id="495800at2"/>
<keyword evidence="2" id="KW-1003">Cell membrane</keyword>
<evidence type="ECO:0000259" key="9">
    <source>
        <dbReference type="Pfam" id="PF13231"/>
    </source>
</evidence>
<evidence type="ECO:0000256" key="8">
    <source>
        <dbReference type="SAM" id="Phobius"/>
    </source>
</evidence>
<feature type="transmembrane region" description="Helical" evidence="8">
    <location>
        <begin position="198"/>
        <end position="222"/>
    </location>
</feature>
<feature type="transmembrane region" description="Helical" evidence="8">
    <location>
        <begin position="336"/>
        <end position="353"/>
    </location>
</feature>
<evidence type="ECO:0000256" key="4">
    <source>
        <dbReference type="ARBA" id="ARBA00022679"/>
    </source>
</evidence>
<keyword evidence="4" id="KW-0808">Transferase</keyword>
<evidence type="ECO:0000256" key="5">
    <source>
        <dbReference type="ARBA" id="ARBA00022692"/>
    </source>
</evidence>
<keyword evidence="7 8" id="KW-0472">Membrane</keyword>
<keyword evidence="3" id="KW-0328">Glycosyltransferase</keyword>
<evidence type="ECO:0000256" key="6">
    <source>
        <dbReference type="ARBA" id="ARBA00022989"/>
    </source>
</evidence>
<protein>
    <recommendedName>
        <fullName evidence="9">Glycosyltransferase RgtA/B/C/D-like domain-containing protein</fullName>
    </recommendedName>
</protein>
<feature type="transmembrane region" description="Helical" evidence="8">
    <location>
        <begin position="6"/>
        <end position="24"/>
    </location>
</feature>
<dbReference type="InterPro" id="IPR050297">
    <property type="entry name" value="LipidA_mod_glycosyltrf_83"/>
</dbReference>
<feature type="domain" description="Glycosyltransferase RgtA/B/C/D-like" evidence="9">
    <location>
        <begin position="90"/>
        <end position="256"/>
    </location>
</feature>
<sequence length="530" mass="60042">MYKPSFFRNSLIVIALILGIYFRFEHLEKKLIWHDEIGTCLFSAGLGIDEWQGALYTADLYSAKAVREIQSMNPKGILSVISSLIQDDPQHPPLYYIAAGIWTHLFGDGIATLRMLSALFSMLCFPAMYWLCKELYSKSQIAWTGVALIASSPFFVLYAQEGREYTLWFVLILFSNAALLRAIRLTETNVRRSERTKAWILFSFITTLGLYTSLATVSMMFGQVLYIILRERFRITNVSLESFGAYLVTSILFLPWALALLLRWEAFEISMAWSKIIHIPVQSLLEINALNISRTSIDFWPDRLYGGILTPIGIGVATVIAMGSVLYLIRGTSFKTTGLVLTLICVPLMMLLGPDLFFGGIRSVSARYIAPSLIGLELSLAYLFGMKRERKDSIWEGALCLVLCVRLASCFHNSEQEVVWTKGISYNLPQAAQIINAAPNPLVVGNRERHHPGNLLALSHLLKSSTKMQFLTPAVTENADYRLPNNFTVFLYSPVEEFRLALEKREHIRTRLLLQDLHLELWIVEKDTLP</sequence>
<comment type="caution">
    <text evidence="10">The sequence shown here is derived from an EMBL/GenBank/DDBJ whole genome shotgun (WGS) entry which is preliminary data.</text>
</comment>
<feature type="transmembrane region" description="Helical" evidence="8">
    <location>
        <begin position="243"/>
        <end position="264"/>
    </location>
</feature>
<evidence type="ECO:0000256" key="7">
    <source>
        <dbReference type="ARBA" id="ARBA00023136"/>
    </source>
</evidence>
<keyword evidence="6 8" id="KW-1133">Transmembrane helix</keyword>
<proteinExistence type="predicted"/>
<name>A0A4R9KAU6_9LEPT</name>
<feature type="transmembrane region" description="Helical" evidence="8">
    <location>
        <begin position="165"/>
        <end position="183"/>
    </location>
</feature>
<feature type="transmembrane region" description="Helical" evidence="8">
    <location>
        <begin position="141"/>
        <end position="158"/>
    </location>
</feature>
<evidence type="ECO:0000256" key="1">
    <source>
        <dbReference type="ARBA" id="ARBA00004651"/>
    </source>
</evidence>
<evidence type="ECO:0000313" key="11">
    <source>
        <dbReference type="Proteomes" id="UP000297693"/>
    </source>
</evidence>
<organism evidence="10 11">
    <name type="scientific">Leptospira ognonensis</name>
    <dbReference type="NCBI Taxonomy" id="2484945"/>
    <lineage>
        <taxon>Bacteria</taxon>
        <taxon>Pseudomonadati</taxon>
        <taxon>Spirochaetota</taxon>
        <taxon>Spirochaetia</taxon>
        <taxon>Leptospirales</taxon>
        <taxon>Leptospiraceae</taxon>
        <taxon>Leptospira</taxon>
    </lineage>
</organism>
<evidence type="ECO:0000256" key="2">
    <source>
        <dbReference type="ARBA" id="ARBA00022475"/>
    </source>
</evidence>
<dbReference type="Proteomes" id="UP000297693">
    <property type="component" value="Unassembled WGS sequence"/>
</dbReference>
<feature type="transmembrane region" description="Helical" evidence="8">
    <location>
        <begin position="308"/>
        <end position="329"/>
    </location>
</feature>
<evidence type="ECO:0000256" key="3">
    <source>
        <dbReference type="ARBA" id="ARBA00022676"/>
    </source>
</evidence>
<dbReference type="PANTHER" id="PTHR33908">
    <property type="entry name" value="MANNOSYLTRANSFERASE YKCB-RELATED"/>
    <property type="match status" value="1"/>
</dbReference>
<gene>
    <name evidence="10" type="ORF">EHQ58_02050</name>
</gene>
<dbReference type="GO" id="GO:0016763">
    <property type="term" value="F:pentosyltransferase activity"/>
    <property type="evidence" value="ECO:0007669"/>
    <property type="project" value="TreeGrafter"/>
</dbReference>
<keyword evidence="5 8" id="KW-0812">Transmembrane</keyword>
<dbReference type="InterPro" id="IPR038731">
    <property type="entry name" value="RgtA/B/C-like"/>
</dbReference>
<reference evidence="10" key="1">
    <citation type="journal article" date="2019" name="PLoS Negl. Trop. Dis.">
        <title>Revisiting the worldwide diversity of Leptospira species in the environment.</title>
        <authorList>
            <person name="Vincent A.T."/>
            <person name="Schiettekatte O."/>
            <person name="Bourhy P."/>
            <person name="Veyrier F.J."/>
            <person name="Picardeau M."/>
        </authorList>
    </citation>
    <scope>NUCLEOTIDE SEQUENCE [LARGE SCALE GENOMIC DNA]</scope>
    <source>
        <strain evidence="10">201702476</strain>
    </source>
</reference>
<dbReference type="RefSeq" id="WP_135621678.1">
    <property type="nucleotide sequence ID" value="NZ_RQGD01000008.1"/>
</dbReference>
<dbReference type="PANTHER" id="PTHR33908:SF11">
    <property type="entry name" value="MEMBRANE PROTEIN"/>
    <property type="match status" value="1"/>
</dbReference>
<keyword evidence="11" id="KW-1185">Reference proteome</keyword>
<evidence type="ECO:0000313" key="10">
    <source>
        <dbReference type="EMBL" id="TGL62955.1"/>
    </source>
</evidence>